<dbReference type="NCBIfam" id="TIGR03967">
    <property type="entry name" value="mycofact_MftB"/>
    <property type="match status" value="1"/>
</dbReference>
<dbReference type="EMBL" id="DSOV01000056">
    <property type="protein sequence ID" value="HEN43220.1"/>
    <property type="molecule type" value="Genomic_DNA"/>
</dbReference>
<gene>
    <name evidence="1" type="primary">mftB</name>
    <name evidence="1" type="ORF">ENQ87_12770</name>
</gene>
<reference evidence="1" key="1">
    <citation type="journal article" date="2020" name="mSystems">
        <title>Genome- and Community-Level Interaction Insights into Carbon Utilization and Element Cycling Functions of Hydrothermarchaeota in Hydrothermal Sediment.</title>
        <authorList>
            <person name="Zhou Z."/>
            <person name="Liu Y."/>
            <person name="Xu W."/>
            <person name="Pan J."/>
            <person name="Luo Z.H."/>
            <person name="Li M."/>
        </authorList>
    </citation>
    <scope>NUCLEOTIDE SEQUENCE [LARGE SCALE GENOMIC DNA]</scope>
    <source>
        <strain evidence="1">SpSt-349</strain>
    </source>
</reference>
<dbReference type="InterPro" id="IPR023850">
    <property type="entry name" value="MftB"/>
</dbReference>
<proteinExistence type="predicted"/>
<organism evidence="1">
    <name type="scientific">Geobacter metallireducens</name>
    <dbReference type="NCBI Taxonomy" id="28232"/>
    <lineage>
        <taxon>Bacteria</taxon>
        <taxon>Pseudomonadati</taxon>
        <taxon>Thermodesulfobacteriota</taxon>
        <taxon>Desulfuromonadia</taxon>
        <taxon>Geobacterales</taxon>
        <taxon>Geobacteraceae</taxon>
        <taxon>Geobacter</taxon>
    </lineage>
</organism>
<name>A0A831UG72_GEOME</name>
<protein>
    <submittedName>
        <fullName evidence="1">Mycofactocin biosynthesis chaperone MftB</fullName>
    </submittedName>
</protein>
<dbReference type="AlphaFoldDB" id="A0A831UG72"/>
<evidence type="ECO:0000313" key="1">
    <source>
        <dbReference type="EMBL" id="HEN43220.1"/>
    </source>
</evidence>
<accession>A0A831UG72</accession>
<sequence>MAAAGAGIRLHPACRVRQEGFGLLFYDSRGPRLLFAETGTLLPSDFYGTVRGRDELPDGLTDGQRKALQKFVTQLLEKGFLREQSLC</sequence>
<comment type="caution">
    <text evidence="1">The sequence shown here is derived from an EMBL/GenBank/DDBJ whole genome shotgun (WGS) entry which is preliminary data.</text>
</comment>